<dbReference type="PANTHER" id="PTHR23150">
    <property type="entry name" value="SULFATASE MODIFYING FACTOR 1, 2"/>
    <property type="match status" value="1"/>
</dbReference>
<dbReference type="InterPro" id="IPR051043">
    <property type="entry name" value="Sulfatase_Mod_Factor_Kinase"/>
</dbReference>
<dbReference type="InterPro" id="IPR016187">
    <property type="entry name" value="CTDL_fold"/>
</dbReference>
<evidence type="ECO:0000313" key="4">
    <source>
        <dbReference type="Proteomes" id="UP000229897"/>
    </source>
</evidence>
<evidence type="ECO:0000256" key="1">
    <source>
        <dbReference type="SAM" id="SignalP"/>
    </source>
</evidence>
<dbReference type="InterPro" id="IPR005532">
    <property type="entry name" value="SUMF_dom"/>
</dbReference>
<keyword evidence="4" id="KW-1185">Reference proteome</keyword>
<dbReference type="Proteomes" id="UP000229897">
    <property type="component" value="Chromosome"/>
</dbReference>
<accession>A0A2D2DV38</accession>
<sequence length="336" mass="36883">MFIQRTLAASLFLFPIAALAAPDLTPIEPQMVTIKAGQFMMGSARAANTQPVHSVTLKAFRIGKYEVTAAEFQRFAEATRYKAPRMCLQMASKRWFTSVPNEFVDAATLQSVSKFEPATCIGWNGADAYVKWLAKETGKKYRLPSEAEWEYASRAGGSGRYFFGNDETQACRYANLADRSAEAAIRRDFDGLEAREHVGVIPCDDKAGYASIVGMYEPNAFGLHDTLGNIAEFVQDCEHDTYAGAPTDGSAWVDAQCKARSLRGGSWHWRGFHASHRGAMPPDFIGALEGFRVAEDIVAPAPTETKPSPFDLELAQAQQAERARRAALADIPRPKG</sequence>
<dbReference type="SUPFAM" id="SSF56436">
    <property type="entry name" value="C-type lectin-like"/>
    <property type="match status" value="1"/>
</dbReference>
<dbReference type="InterPro" id="IPR042095">
    <property type="entry name" value="SUMF_sf"/>
</dbReference>
<dbReference type="RefSeq" id="WP_099882175.1">
    <property type="nucleotide sequence ID" value="NZ_CP024608.1"/>
</dbReference>
<keyword evidence="1" id="KW-0732">Signal</keyword>
<evidence type="ECO:0000313" key="3">
    <source>
        <dbReference type="EMBL" id="ATQ78816.1"/>
    </source>
</evidence>
<reference evidence="3" key="1">
    <citation type="submission" date="2017-10" db="EMBL/GenBank/DDBJ databases">
        <title>Massilia psychrophilum sp. nov., a novel purple-pigmented bacterium isolated from Tianshan glacier, Xinjiang Municipality, China.</title>
        <authorList>
            <person name="Wang H."/>
        </authorList>
    </citation>
    <scope>NUCLEOTIDE SEQUENCE [LARGE SCALE GENOMIC DNA]</scope>
    <source>
        <strain evidence="3">B2</strain>
    </source>
</reference>
<feature type="signal peptide" evidence="1">
    <location>
        <begin position="1"/>
        <end position="20"/>
    </location>
</feature>
<dbReference type="EMBL" id="CP024608">
    <property type="protein sequence ID" value="ATQ78816.1"/>
    <property type="molecule type" value="Genomic_DNA"/>
</dbReference>
<dbReference type="OrthoDB" id="9768004at2"/>
<protein>
    <submittedName>
        <fullName evidence="3">Sulphatase-modifying factor 1</fullName>
    </submittedName>
</protein>
<feature type="chain" id="PRO_5013568438" evidence="1">
    <location>
        <begin position="21"/>
        <end position="336"/>
    </location>
</feature>
<dbReference type="KEGG" id="mass:CR152_10555"/>
<organism evidence="3 4">
    <name type="scientific">Massilia violaceinigra</name>
    <dbReference type="NCBI Taxonomy" id="2045208"/>
    <lineage>
        <taxon>Bacteria</taxon>
        <taxon>Pseudomonadati</taxon>
        <taxon>Pseudomonadota</taxon>
        <taxon>Betaproteobacteria</taxon>
        <taxon>Burkholderiales</taxon>
        <taxon>Oxalobacteraceae</taxon>
        <taxon>Telluria group</taxon>
        <taxon>Massilia</taxon>
    </lineage>
</organism>
<gene>
    <name evidence="3" type="ORF">CR152_10555</name>
</gene>
<dbReference type="Gene3D" id="3.90.1580.10">
    <property type="entry name" value="paralog of FGE (formylglycine-generating enzyme)"/>
    <property type="match status" value="1"/>
</dbReference>
<dbReference type="PANTHER" id="PTHR23150:SF35">
    <property type="entry name" value="BLL6746 PROTEIN"/>
    <property type="match status" value="1"/>
</dbReference>
<dbReference type="Pfam" id="PF03781">
    <property type="entry name" value="FGE-sulfatase"/>
    <property type="match status" value="1"/>
</dbReference>
<dbReference type="GO" id="GO:0120147">
    <property type="term" value="F:formylglycine-generating oxidase activity"/>
    <property type="evidence" value="ECO:0007669"/>
    <property type="project" value="TreeGrafter"/>
</dbReference>
<name>A0A2D2DV38_9BURK</name>
<evidence type="ECO:0000259" key="2">
    <source>
        <dbReference type="Pfam" id="PF03781"/>
    </source>
</evidence>
<proteinExistence type="predicted"/>
<feature type="domain" description="Sulfatase-modifying factor enzyme-like" evidence="2">
    <location>
        <begin position="29"/>
        <end position="294"/>
    </location>
</feature>
<dbReference type="AlphaFoldDB" id="A0A2D2DV38"/>